<dbReference type="EMBL" id="CM001223">
    <property type="protein sequence ID" value="AES81745.1"/>
    <property type="molecule type" value="Genomic_DNA"/>
</dbReference>
<keyword evidence="1" id="KW-0472">Membrane</keyword>
<keyword evidence="3" id="KW-1185">Reference proteome</keyword>
<reference evidence="1 3" key="1">
    <citation type="journal article" date="2011" name="Nature">
        <title>The Medicago genome provides insight into the evolution of rhizobial symbioses.</title>
        <authorList>
            <person name="Young N.D."/>
            <person name="Debelle F."/>
            <person name="Oldroyd G.E."/>
            <person name="Geurts R."/>
            <person name="Cannon S.B."/>
            <person name="Udvardi M.K."/>
            <person name="Benedito V.A."/>
            <person name="Mayer K.F."/>
            <person name="Gouzy J."/>
            <person name="Schoof H."/>
            <person name="Van de Peer Y."/>
            <person name="Proost S."/>
            <person name="Cook D.R."/>
            <person name="Meyers B.C."/>
            <person name="Spannagl M."/>
            <person name="Cheung F."/>
            <person name="De Mita S."/>
            <person name="Krishnakumar V."/>
            <person name="Gundlach H."/>
            <person name="Zhou S."/>
            <person name="Mudge J."/>
            <person name="Bharti A.K."/>
            <person name="Murray J.D."/>
            <person name="Naoumkina M.A."/>
            <person name="Rosen B."/>
            <person name="Silverstein K.A."/>
            <person name="Tang H."/>
            <person name="Rombauts S."/>
            <person name="Zhao P.X."/>
            <person name="Zhou P."/>
            <person name="Barbe V."/>
            <person name="Bardou P."/>
            <person name="Bechner M."/>
            <person name="Bellec A."/>
            <person name="Berger A."/>
            <person name="Berges H."/>
            <person name="Bidwell S."/>
            <person name="Bisseling T."/>
            <person name="Choisne N."/>
            <person name="Couloux A."/>
            <person name="Denny R."/>
            <person name="Deshpande S."/>
            <person name="Dai X."/>
            <person name="Doyle J.J."/>
            <person name="Dudez A.M."/>
            <person name="Farmer A.D."/>
            <person name="Fouteau S."/>
            <person name="Franken C."/>
            <person name="Gibelin C."/>
            <person name="Gish J."/>
            <person name="Goldstein S."/>
            <person name="Gonzalez A.J."/>
            <person name="Green P.J."/>
            <person name="Hallab A."/>
            <person name="Hartog M."/>
            <person name="Hua A."/>
            <person name="Humphray S.J."/>
            <person name="Jeong D.H."/>
            <person name="Jing Y."/>
            <person name="Jocker A."/>
            <person name="Kenton S.M."/>
            <person name="Kim D.J."/>
            <person name="Klee K."/>
            <person name="Lai H."/>
            <person name="Lang C."/>
            <person name="Lin S."/>
            <person name="Macmil S.L."/>
            <person name="Magdelenat G."/>
            <person name="Matthews L."/>
            <person name="McCorrison J."/>
            <person name="Monaghan E.L."/>
            <person name="Mun J.H."/>
            <person name="Najar F.Z."/>
            <person name="Nicholson C."/>
            <person name="Noirot C."/>
            <person name="O'Bleness M."/>
            <person name="Paule C.R."/>
            <person name="Poulain J."/>
            <person name="Prion F."/>
            <person name="Qin B."/>
            <person name="Qu C."/>
            <person name="Retzel E.F."/>
            <person name="Riddle C."/>
            <person name="Sallet E."/>
            <person name="Samain S."/>
            <person name="Samson N."/>
            <person name="Sanders I."/>
            <person name="Saurat O."/>
            <person name="Scarpelli C."/>
            <person name="Schiex T."/>
            <person name="Segurens B."/>
            <person name="Severin A.J."/>
            <person name="Sherrier D.J."/>
            <person name="Shi R."/>
            <person name="Sims S."/>
            <person name="Singer S.R."/>
            <person name="Sinharoy S."/>
            <person name="Sterck L."/>
            <person name="Viollet A."/>
            <person name="Wang B.B."/>
            <person name="Wang K."/>
            <person name="Wang M."/>
            <person name="Wang X."/>
            <person name="Warfsmann J."/>
            <person name="Weissenbach J."/>
            <person name="White D.D."/>
            <person name="White J.D."/>
            <person name="Wiley G.B."/>
            <person name="Wincker P."/>
            <person name="Xing Y."/>
            <person name="Yang L."/>
            <person name="Yao Z."/>
            <person name="Ying F."/>
            <person name="Zhai J."/>
            <person name="Zhou L."/>
            <person name="Zuber A."/>
            <person name="Denarie J."/>
            <person name="Dixon R.A."/>
            <person name="May G.D."/>
            <person name="Schwartz D.C."/>
            <person name="Rogers J."/>
            <person name="Quetier F."/>
            <person name="Town C.D."/>
            <person name="Roe B.A."/>
        </authorList>
    </citation>
    <scope>NUCLEOTIDE SEQUENCE [LARGE SCALE GENOMIC DNA]</scope>
    <source>
        <strain evidence="1">A17</strain>
        <strain evidence="2 3">cv. Jemalong A17</strain>
    </source>
</reference>
<dbReference type="EnsemblPlants" id="AES81745">
    <property type="protein sequence ID" value="AES81745"/>
    <property type="gene ID" value="MTR_7g100130"/>
</dbReference>
<name>G7L0N0_MEDTR</name>
<accession>G7L0N0</accession>
<evidence type="ECO:0000313" key="2">
    <source>
        <dbReference type="EnsemblPlants" id="AES81745"/>
    </source>
</evidence>
<proteinExistence type="predicted"/>
<reference evidence="2" key="3">
    <citation type="submission" date="2015-04" db="UniProtKB">
        <authorList>
            <consortium name="EnsemblPlants"/>
        </authorList>
    </citation>
    <scope>IDENTIFICATION</scope>
    <source>
        <strain evidence="2">cv. Jemalong A17</strain>
    </source>
</reference>
<protein>
    <submittedName>
        <fullName evidence="1">Transmembrane protein, putative</fullName>
    </submittedName>
</protein>
<dbReference type="AlphaFoldDB" id="G7L0N0"/>
<evidence type="ECO:0000313" key="3">
    <source>
        <dbReference type="Proteomes" id="UP000002051"/>
    </source>
</evidence>
<gene>
    <name evidence="1" type="ordered locus">MTR_7g100130</name>
</gene>
<reference evidence="1 3" key="2">
    <citation type="journal article" date="2014" name="BMC Genomics">
        <title>An improved genome release (version Mt4.0) for the model legume Medicago truncatula.</title>
        <authorList>
            <person name="Tang H."/>
            <person name="Krishnakumar V."/>
            <person name="Bidwell S."/>
            <person name="Rosen B."/>
            <person name="Chan A."/>
            <person name="Zhou S."/>
            <person name="Gentzbittel L."/>
            <person name="Childs K.L."/>
            <person name="Yandell M."/>
            <person name="Gundlach H."/>
            <person name="Mayer K.F."/>
            <person name="Schwartz D.C."/>
            <person name="Town C.D."/>
        </authorList>
    </citation>
    <scope>GENOME REANNOTATION</scope>
    <source>
        <strain evidence="2 3">cv. Jemalong A17</strain>
    </source>
</reference>
<sequence length="122" mass="14104">MRRKGPLCIASIFSFEYVELALTIGGWVGWIRACVFSGSLPVLVYGNLREEIAISRGLKEVTKIMSCKVRIFLFTYLGHLVEQIQEELQRETRCSFTPNSPQRKFLWGRVTEENKNKLSKME</sequence>
<organism evidence="1 3">
    <name type="scientific">Medicago truncatula</name>
    <name type="common">Barrel medic</name>
    <name type="synonym">Medicago tribuloides</name>
    <dbReference type="NCBI Taxonomy" id="3880"/>
    <lineage>
        <taxon>Eukaryota</taxon>
        <taxon>Viridiplantae</taxon>
        <taxon>Streptophyta</taxon>
        <taxon>Embryophyta</taxon>
        <taxon>Tracheophyta</taxon>
        <taxon>Spermatophyta</taxon>
        <taxon>Magnoliopsida</taxon>
        <taxon>eudicotyledons</taxon>
        <taxon>Gunneridae</taxon>
        <taxon>Pentapetalae</taxon>
        <taxon>rosids</taxon>
        <taxon>fabids</taxon>
        <taxon>Fabales</taxon>
        <taxon>Fabaceae</taxon>
        <taxon>Papilionoideae</taxon>
        <taxon>50 kb inversion clade</taxon>
        <taxon>NPAAA clade</taxon>
        <taxon>Hologalegina</taxon>
        <taxon>IRL clade</taxon>
        <taxon>Trifolieae</taxon>
        <taxon>Medicago</taxon>
    </lineage>
</organism>
<keyword evidence="1" id="KW-0812">Transmembrane</keyword>
<dbReference type="PaxDb" id="3880-AES81745"/>
<dbReference type="HOGENOM" id="CLU_2030203_0_0_1"/>
<dbReference type="Proteomes" id="UP000002051">
    <property type="component" value="Unassembled WGS sequence"/>
</dbReference>
<evidence type="ECO:0000313" key="1">
    <source>
        <dbReference type="EMBL" id="AES81745.1"/>
    </source>
</evidence>